<comment type="caution">
    <text evidence="2">The sequence shown here is derived from an EMBL/GenBank/DDBJ whole genome shotgun (WGS) entry which is preliminary data.</text>
</comment>
<name>A0AAW2WTT1_9LAMI</name>
<gene>
    <name evidence="2" type="ORF">Slati_2160100</name>
</gene>
<evidence type="ECO:0008006" key="3">
    <source>
        <dbReference type="Google" id="ProtNLM"/>
    </source>
</evidence>
<dbReference type="PANTHER" id="PTHR36607">
    <property type="entry name" value="1,2-DIHYDROXY-3-KETO-5-METHYLTHIOPENTENE DIOXYGENASE 4"/>
    <property type="match status" value="1"/>
</dbReference>
<evidence type="ECO:0000256" key="1">
    <source>
        <dbReference type="SAM" id="Coils"/>
    </source>
</evidence>
<organism evidence="2">
    <name type="scientific">Sesamum latifolium</name>
    <dbReference type="NCBI Taxonomy" id="2727402"/>
    <lineage>
        <taxon>Eukaryota</taxon>
        <taxon>Viridiplantae</taxon>
        <taxon>Streptophyta</taxon>
        <taxon>Embryophyta</taxon>
        <taxon>Tracheophyta</taxon>
        <taxon>Spermatophyta</taxon>
        <taxon>Magnoliopsida</taxon>
        <taxon>eudicotyledons</taxon>
        <taxon>Gunneridae</taxon>
        <taxon>Pentapetalae</taxon>
        <taxon>asterids</taxon>
        <taxon>lamiids</taxon>
        <taxon>Lamiales</taxon>
        <taxon>Pedaliaceae</taxon>
        <taxon>Sesamum</taxon>
    </lineage>
</organism>
<dbReference type="EMBL" id="JACGWN010000007">
    <property type="protein sequence ID" value="KAL0444374.1"/>
    <property type="molecule type" value="Genomic_DNA"/>
</dbReference>
<dbReference type="AlphaFoldDB" id="A0AAW2WTT1"/>
<proteinExistence type="predicted"/>
<reference evidence="2" key="1">
    <citation type="submission" date="2020-06" db="EMBL/GenBank/DDBJ databases">
        <authorList>
            <person name="Li T."/>
            <person name="Hu X."/>
            <person name="Zhang T."/>
            <person name="Song X."/>
            <person name="Zhang H."/>
            <person name="Dai N."/>
            <person name="Sheng W."/>
            <person name="Hou X."/>
            <person name="Wei L."/>
        </authorList>
    </citation>
    <scope>NUCLEOTIDE SEQUENCE</scope>
    <source>
        <strain evidence="2">KEN1</strain>
        <tissue evidence="2">Leaf</tissue>
    </source>
</reference>
<reference evidence="2" key="2">
    <citation type="journal article" date="2024" name="Plant">
        <title>Genomic evolution and insights into agronomic trait innovations of Sesamum species.</title>
        <authorList>
            <person name="Miao H."/>
            <person name="Wang L."/>
            <person name="Qu L."/>
            <person name="Liu H."/>
            <person name="Sun Y."/>
            <person name="Le M."/>
            <person name="Wang Q."/>
            <person name="Wei S."/>
            <person name="Zheng Y."/>
            <person name="Lin W."/>
            <person name="Duan Y."/>
            <person name="Cao H."/>
            <person name="Xiong S."/>
            <person name="Wang X."/>
            <person name="Wei L."/>
            <person name="Li C."/>
            <person name="Ma Q."/>
            <person name="Ju M."/>
            <person name="Zhao R."/>
            <person name="Li G."/>
            <person name="Mu C."/>
            <person name="Tian Q."/>
            <person name="Mei H."/>
            <person name="Zhang T."/>
            <person name="Gao T."/>
            <person name="Zhang H."/>
        </authorList>
    </citation>
    <scope>NUCLEOTIDE SEQUENCE</scope>
    <source>
        <strain evidence="2">KEN1</strain>
    </source>
</reference>
<feature type="coiled-coil region" evidence="1">
    <location>
        <begin position="583"/>
        <end position="638"/>
    </location>
</feature>
<dbReference type="PANTHER" id="PTHR36607:SF23">
    <property type="entry name" value="AMINOTRANSFERASE-LIKE PLANT MOBILE DOMAIN-CONTAINING PROTEIN"/>
    <property type="match status" value="1"/>
</dbReference>
<keyword evidence="1" id="KW-0175">Coiled coil</keyword>
<accession>A0AAW2WTT1</accession>
<protein>
    <recommendedName>
        <fullName evidence="3">Aminotransferase-like plant mobile domain-containing protein</fullName>
    </recommendedName>
</protein>
<sequence length="667" mass="75730">MVYFKNKSFHSGEHHLIILDDQHQPIEKGTILAVYAPLVGGRNVSPWPRLTNSFYLDEWSQEVSLNKNVKACTLRATHHELPRHQQSNDLIPLRTLGRSIVEGAAKKRLCLISAYDVVYASLFTYDHNSDIIKAFCEAWCPFTNTLLTSVGELSISLWDLHDLAGLLMTGCLYDEVVPSALELTGADEKGGRFIPRSSKYLLYAYHLLRGANDDRCSNVSIDQWVKFWSKKAIKYHLPPPRKEKKTVRPKSTHNPLGDITTYKRWSTAEEALFEKLCIEENLNEEVYLAAYLTCWLCTFVLPGKDVDSIRPSTFKMASMMANGRRVSLAIPVLASIYEDSLPDLARIPWSKMIRFSGEGGAKYYDPQEARKRIHKAEFVFWACNMIVKNRPFKFIDNGDAEELDHDYFIAIRSSYLTLRQGDKFIIEPYSPHRFGRQFGYFQDIPGTFKYDTRAASLEEGLRYWRLCVLSKSSSKAWFPDLPTNTKKFCSEAYKTWWAKVHGTFLDDNIARLISPKPTKITIKRKKNEDEQVDGENNPPYVSVPSIVVKSNSQAVAVEASKGKGAKARLQDVQAKASEGASKVQSIVDELEHVEKEIVALKGRRTSLCAALKEQKQLNHDAQTKVHEVEEDIATLDNTAPLDDAIVEDSKANLEIFKEDLKSLKPFA</sequence>
<evidence type="ECO:0000313" key="2">
    <source>
        <dbReference type="EMBL" id="KAL0444374.1"/>
    </source>
</evidence>